<dbReference type="Pfam" id="PF14559">
    <property type="entry name" value="TPR_19"/>
    <property type="match status" value="2"/>
</dbReference>
<sequence length="164" mass="19058">MATGKEFINEAYRAIFEKDYQKAIEMFHKAIQLDSTNASYFYKLSVTYARNNSLDDALSAMEKALDLRPDCLQYRQHFEMLKARKLSQRALSYAEMGDRDQDALNILEQAVVLDPLNTQAKLLYAFLLERNGKRKEAIQTLYELLGLDPFHKEALELLKNIKQQ</sequence>
<evidence type="ECO:0000256" key="1">
    <source>
        <dbReference type="PROSITE-ProRule" id="PRU00339"/>
    </source>
</evidence>
<organism evidence="2 3">
    <name type="scientific">Ammoniphilus resinae</name>
    <dbReference type="NCBI Taxonomy" id="861532"/>
    <lineage>
        <taxon>Bacteria</taxon>
        <taxon>Bacillati</taxon>
        <taxon>Bacillota</taxon>
        <taxon>Bacilli</taxon>
        <taxon>Bacillales</taxon>
        <taxon>Paenibacillaceae</taxon>
        <taxon>Aneurinibacillus group</taxon>
        <taxon>Ammoniphilus</taxon>
    </lineage>
</organism>
<keyword evidence="1" id="KW-0802">TPR repeat</keyword>
<dbReference type="Gene3D" id="1.25.40.10">
    <property type="entry name" value="Tetratricopeptide repeat domain"/>
    <property type="match status" value="2"/>
</dbReference>
<name>A0ABS4GU61_9BACL</name>
<dbReference type="RefSeq" id="WP_209811434.1">
    <property type="nucleotide sequence ID" value="NZ_JAGGKT010000011.1"/>
</dbReference>
<proteinExistence type="predicted"/>
<dbReference type="InterPro" id="IPR019734">
    <property type="entry name" value="TPR_rpt"/>
</dbReference>
<dbReference type="PANTHER" id="PTHR12558:SF13">
    <property type="entry name" value="CELL DIVISION CYCLE PROTEIN 27 HOMOLOG"/>
    <property type="match status" value="1"/>
</dbReference>
<dbReference type="InterPro" id="IPR011990">
    <property type="entry name" value="TPR-like_helical_dom_sf"/>
</dbReference>
<dbReference type="SMART" id="SM00028">
    <property type="entry name" value="TPR"/>
    <property type="match status" value="4"/>
</dbReference>
<feature type="repeat" description="TPR" evidence="1">
    <location>
        <begin position="38"/>
        <end position="71"/>
    </location>
</feature>
<dbReference type="SUPFAM" id="SSF48452">
    <property type="entry name" value="TPR-like"/>
    <property type="match status" value="1"/>
</dbReference>
<dbReference type="PANTHER" id="PTHR12558">
    <property type="entry name" value="CELL DIVISION CYCLE 16,23,27"/>
    <property type="match status" value="1"/>
</dbReference>
<dbReference type="EMBL" id="JAGGKT010000011">
    <property type="protein sequence ID" value="MBP1933415.1"/>
    <property type="molecule type" value="Genomic_DNA"/>
</dbReference>
<accession>A0ABS4GU61</accession>
<dbReference type="PROSITE" id="PS50005">
    <property type="entry name" value="TPR"/>
    <property type="match status" value="2"/>
</dbReference>
<reference evidence="2 3" key="1">
    <citation type="submission" date="2021-03" db="EMBL/GenBank/DDBJ databases">
        <title>Genomic Encyclopedia of Type Strains, Phase IV (KMG-IV): sequencing the most valuable type-strain genomes for metagenomic binning, comparative biology and taxonomic classification.</title>
        <authorList>
            <person name="Goeker M."/>
        </authorList>
    </citation>
    <scope>NUCLEOTIDE SEQUENCE [LARGE SCALE GENOMIC DNA]</scope>
    <source>
        <strain evidence="2 3">DSM 24738</strain>
    </source>
</reference>
<evidence type="ECO:0000313" key="3">
    <source>
        <dbReference type="Proteomes" id="UP001519343"/>
    </source>
</evidence>
<keyword evidence="3" id="KW-1185">Reference proteome</keyword>
<feature type="repeat" description="TPR" evidence="1">
    <location>
        <begin position="4"/>
        <end position="37"/>
    </location>
</feature>
<dbReference type="Proteomes" id="UP001519343">
    <property type="component" value="Unassembled WGS sequence"/>
</dbReference>
<evidence type="ECO:0000313" key="2">
    <source>
        <dbReference type="EMBL" id="MBP1933415.1"/>
    </source>
</evidence>
<protein>
    <submittedName>
        <fullName evidence="2">Cytochrome c-type biogenesis protein CcmH/NrfG</fullName>
    </submittedName>
</protein>
<gene>
    <name evidence="2" type="ORF">J2Z37_003428</name>
</gene>
<comment type="caution">
    <text evidence="2">The sequence shown here is derived from an EMBL/GenBank/DDBJ whole genome shotgun (WGS) entry which is preliminary data.</text>
</comment>